<evidence type="ECO:0000256" key="5">
    <source>
        <dbReference type="ARBA" id="ARBA00023242"/>
    </source>
</evidence>
<keyword evidence="4" id="KW-0677">Repeat</keyword>
<dbReference type="Pfam" id="PF00400">
    <property type="entry name" value="WD40"/>
    <property type="match status" value="6"/>
</dbReference>
<dbReference type="GO" id="GO:0090090">
    <property type="term" value="P:negative regulation of canonical Wnt signaling pathway"/>
    <property type="evidence" value="ECO:0007669"/>
    <property type="project" value="TreeGrafter"/>
</dbReference>
<feature type="repeat" description="WD" evidence="6">
    <location>
        <begin position="615"/>
        <end position="649"/>
    </location>
</feature>
<feature type="compositionally biased region" description="Basic and acidic residues" evidence="7">
    <location>
        <begin position="216"/>
        <end position="249"/>
    </location>
</feature>
<comment type="caution">
    <text evidence="9">The sequence shown here is derived from an EMBL/GenBank/DDBJ whole genome shotgun (WGS) entry which is preliminary data.</text>
</comment>
<evidence type="ECO:0000256" key="4">
    <source>
        <dbReference type="ARBA" id="ARBA00022737"/>
    </source>
</evidence>
<dbReference type="GO" id="GO:0005667">
    <property type="term" value="C:transcription regulator complex"/>
    <property type="evidence" value="ECO:0007669"/>
    <property type="project" value="TreeGrafter"/>
</dbReference>
<name>A0A814IG83_9BILA</name>
<feature type="repeat" description="WD" evidence="6">
    <location>
        <begin position="689"/>
        <end position="730"/>
    </location>
</feature>
<evidence type="ECO:0000256" key="3">
    <source>
        <dbReference type="ARBA" id="ARBA00022574"/>
    </source>
</evidence>
<dbReference type="Gene3D" id="2.130.10.10">
    <property type="entry name" value="YVTN repeat-like/Quinoprotein amine dehydrogenase"/>
    <property type="match status" value="1"/>
</dbReference>
<dbReference type="InterPro" id="IPR019775">
    <property type="entry name" value="WD40_repeat_CS"/>
</dbReference>
<feature type="compositionally biased region" description="Polar residues" evidence="7">
    <location>
        <begin position="304"/>
        <end position="321"/>
    </location>
</feature>
<evidence type="ECO:0000256" key="1">
    <source>
        <dbReference type="ARBA" id="ARBA00004123"/>
    </source>
</evidence>
<dbReference type="PROSITE" id="PS50082">
    <property type="entry name" value="WD_REPEATS_2"/>
    <property type="match status" value="4"/>
</dbReference>
<proteinExistence type="inferred from homology"/>
<dbReference type="InterPro" id="IPR015943">
    <property type="entry name" value="WD40/YVTN_repeat-like_dom_sf"/>
</dbReference>
<dbReference type="GO" id="GO:0003714">
    <property type="term" value="F:transcription corepressor activity"/>
    <property type="evidence" value="ECO:0007669"/>
    <property type="project" value="TreeGrafter"/>
</dbReference>
<evidence type="ECO:0000259" key="8">
    <source>
        <dbReference type="Pfam" id="PF03920"/>
    </source>
</evidence>
<evidence type="ECO:0000256" key="6">
    <source>
        <dbReference type="PROSITE-ProRule" id="PRU00221"/>
    </source>
</evidence>
<feature type="region of interest" description="Disordered" evidence="7">
    <location>
        <begin position="197"/>
        <end position="410"/>
    </location>
</feature>
<feature type="repeat" description="WD" evidence="6">
    <location>
        <begin position="731"/>
        <end position="772"/>
    </location>
</feature>
<dbReference type="PANTHER" id="PTHR10814">
    <property type="entry name" value="TRANSDUCIN-LIKE ENHANCER PROTEIN"/>
    <property type="match status" value="1"/>
</dbReference>
<reference evidence="9" key="1">
    <citation type="submission" date="2021-02" db="EMBL/GenBank/DDBJ databases">
        <authorList>
            <person name="Nowell W R."/>
        </authorList>
    </citation>
    <scope>NUCLEOTIDE SEQUENCE</scope>
</reference>
<dbReference type="PROSITE" id="PS50294">
    <property type="entry name" value="WD_REPEATS_REGION"/>
    <property type="match status" value="1"/>
</dbReference>
<dbReference type="SUPFAM" id="SSF50978">
    <property type="entry name" value="WD40 repeat-like"/>
    <property type="match status" value="1"/>
</dbReference>
<dbReference type="InterPro" id="IPR001680">
    <property type="entry name" value="WD40_rpt"/>
</dbReference>
<keyword evidence="5" id="KW-0539">Nucleus</keyword>
<protein>
    <recommendedName>
        <fullName evidence="8">Groucho/TLE N-terminal Q-rich domain-containing protein</fullName>
    </recommendedName>
</protein>
<feature type="region of interest" description="Disordered" evidence="7">
    <location>
        <begin position="654"/>
        <end position="684"/>
    </location>
</feature>
<accession>A0A814IG83</accession>
<dbReference type="PRINTS" id="PR01850">
    <property type="entry name" value="GROUCHOFAMLY"/>
</dbReference>
<dbReference type="InterPro" id="IPR005617">
    <property type="entry name" value="Groucho/TLE_N"/>
</dbReference>
<feature type="domain" description="Groucho/TLE N-terminal Q-rich" evidence="8">
    <location>
        <begin position="15"/>
        <end position="126"/>
    </location>
</feature>
<evidence type="ECO:0000256" key="2">
    <source>
        <dbReference type="ARBA" id="ARBA00005969"/>
    </source>
</evidence>
<dbReference type="InterPro" id="IPR009146">
    <property type="entry name" value="Groucho_enhance"/>
</dbReference>
<sequence length="894" mass="95564">MFSGRNGPQGSSQVDFNIMEYCDRLKKEFSVLQQQCQSLKFDCEKLAQEKIEVHRQYVMYYEMSYGLNVEMHRQSELAKRYLAICHQIIPCLSQEQQNQVAATLDRAKQVTVAELNAIIGQQMHAQGAAFPHGHSQAPHLAALTAAHAASPYGLPGGGGLPPGLLALQGVAAAAQQAFLKDEKDNLERAEKAAAVAAAAQAAQASSHKRSSNSPHMNDKYRGHSRSPLDTHESKKLKRDEESDGEKSDGDLVVDDTNENDKQIMNGSRSPHENGDSSKLTSASRHKHSQNDDSSRSPNSDNGSARSTPSQKGSEKSGSAPITTATNASSSGAGGTSTNKSSSRDDSSRSPNSDNGSARSTPSQKGSEKSGSAPITTATNASSSGAGGTSTNKSSSRSSSNSGVRHSPKLPPAAMFGPYGAFMPENLAAFAAGLNPTSVLNAAFAGNSGIGINPTNPNLTNNSASRSLHLPTALNDLYSAMRIPPQQQQSSLLTITSPTAAASGNIFERNGTKQHYSFHCDSFDSSPSSSSLQPYTFPSDAFDSSGCPRRIKVLSSLIHGDVVCAVTISDQNKHIYTGGKGCVKIWDLKESINTNSISNGRNSPLTINKPYGQFECLSRDAYIRSVKLLPDGRTLVVGGEASNISIWDLNVTPSTPPNGSGLGRDGSNSNSSTASTSSSTSPTLRMKGELQSKAAACYALAISTDGKLCFSCCSDGNVLVWDIQNQIIVRQFQGHTDGASCIDLTPDGLRVWTGGLDNTVRCWDVREGRQLQQFEFDSQIFSLGYCPTGDDWLSVGMEQSVIDVLNVSSTKPDKFRLTLHESCVLSLKYARSGKWFVSTSKDNQLTGWKTPYGAKLFDNKEGSSVLSCDVSQDDNFIVTGSGDKKATLYEVIYER</sequence>
<feature type="repeat" description="WD" evidence="6">
    <location>
        <begin position="816"/>
        <end position="848"/>
    </location>
</feature>
<dbReference type="Pfam" id="PF03920">
    <property type="entry name" value="TLE_N"/>
    <property type="match status" value="1"/>
</dbReference>
<organism evidence="9 10">
    <name type="scientific">Adineta steineri</name>
    <dbReference type="NCBI Taxonomy" id="433720"/>
    <lineage>
        <taxon>Eukaryota</taxon>
        <taxon>Metazoa</taxon>
        <taxon>Spiralia</taxon>
        <taxon>Gnathifera</taxon>
        <taxon>Rotifera</taxon>
        <taxon>Eurotatoria</taxon>
        <taxon>Bdelloidea</taxon>
        <taxon>Adinetida</taxon>
        <taxon>Adinetidae</taxon>
        <taxon>Adineta</taxon>
    </lineage>
</organism>
<evidence type="ECO:0000313" key="9">
    <source>
        <dbReference type="EMBL" id="CAF1024142.1"/>
    </source>
</evidence>
<feature type="compositionally biased region" description="Polar residues" evidence="7">
    <location>
        <begin position="357"/>
        <end position="374"/>
    </location>
</feature>
<dbReference type="AlphaFoldDB" id="A0A814IG83"/>
<comment type="subcellular location">
    <subcellularLocation>
        <location evidence="1">Nucleus</location>
    </subcellularLocation>
</comment>
<feature type="compositionally biased region" description="Low complexity" evidence="7">
    <location>
        <begin position="322"/>
        <end position="340"/>
    </location>
</feature>
<dbReference type="EMBL" id="CAJNOG010000160">
    <property type="protein sequence ID" value="CAF1024142.1"/>
    <property type="molecule type" value="Genomic_DNA"/>
</dbReference>
<comment type="similarity">
    <text evidence="2">Belongs to the WD repeat Groucho/TLE family.</text>
</comment>
<dbReference type="PROSITE" id="PS00678">
    <property type="entry name" value="WD_REPEATS_1"/>
    <property type="match status" value="1"/>
</dbReference>
<keyword evidence="3 6" id="KW-0853">WD repeat</keyword>
<feature type="compositionally biased region" description="Low complexity" evidence="7">
    <location>
        <begin position="666"/>
        <end position="680"/>
    </location>
</feature>
<dbReference type="InterPro" id="IPR036322">
    <property type="entry name" value="WD40_repeat_dom_sf"/>
</dbReference>
<gene>
    <name evidence="9" type="ORF">JYZ213_LOCUS17233</name>
</gene>
<dbReference type="Proteomes" id="UP000663845">
    <property type="component" value="Unassembled WGS sequence"/>
</dbReference>
<evidence type="ECO:0000313" key="10">
    <source>
        <dbReference type="Proteomes" id="UP000663845"/>
    </source>
</evidence>
<dbReference type="GO" id="GO:0005634">
    <property type="term" value="C:nucleus"/>
    <property type="evidence" value="ECO:0007669"/>
    <property type="project" value="UniProtKB-SubCell"/>
</dbReference>
<dbReference type="PANTHER" id="PTHR10814:SF33">
    <property type="entry name" value="TRANSDUCIN-LIKE ENHANCER PROTEIN 7"/>
    <property type="match status" value="1"/>
</dbReference>
<evidence type="ECO:0000256" key="7">
    <source>
        <dbReference type="SAM" id="MobiDB-lite"/>
    </source>
</evidence>
<feature type="compositionally biased region" description="Low complexity" evidence="7">
    <location>
        <begin position="375"/>
        <end position="404"/>
    </location>
</feature>
<dbReference type="SMART" id="SM00320">
    <property type="entry name" value="WD40"/>
    <property type="match status" value="7"/>
</dbReference>